<proteinExistence type="inferred from homology"/>
<dbReference type="SUPFAM" id="SSF51735">
    <property type="entry name" value="NAD(P)-binding Rossmann-fold domains"/>
    <property type="match status" value="1"/>
</dbReference>
<dbReference type="InterPro" id="IPR008927">
    <property type="entry name" value="6-PGluconate_DH-like_C_sf"/>
</dbReference>
<dbReference type="PANTHER" id="PTHR11645:SF0">
    <property type="entry name" value="PYRROLINE-5-CARBOXYLATE REDUCTASE 3"/>
    <property type="match status" value="1"/>
</dbReference>
<evidence type="ECO:0000259" key="7">
    <source>
        <dbReference type="Pfam" id="PF14748"/>
    </source>
</evidence>
<evidence type="ECO:0000256" key="3">
    <source>
        <dbReference type="ARBA" id="ARBA00023002"/>
    </source>
</evidence>
<dbReference type="InterPro" id="IPR036291">
    <property type="entry name" value="NAD(P)-bd_dom_sf"/>
</dbReference>
<dbReference type="HAMAP" id="MF_01925">
    <property type="entry name" value="P5C_reductase"/>
    <property type="match status" value="1"/>
</dbReference>
<dbReference type="EMBL" id="JBBYXI010000003">
    <property type="protein sequence ID" value="MEN3931247.1"/>
    <property type="molecule type" value="Genomic_DNA"/>
</dbReference>
<dbReference type="EC" id="1.5.1.2" evidence="4 5"/>
<dbReference type="InterPro" id="IPR000304">
    <property type="entry name" value="Pyrroline-COOH_reductase"/>
</dbReference>
<protein>
    <recommendedName>
        <fullName evidence="4 5">Pyrroline-5-carboxylate reductase</fullName>
        <shortName evidence="4">P5C reductase</shortName>
        <shortName evidence="4">P5CR</shortName>
        <ecNumber evidence="4 5">1.5.1.2</ecNumber>
    </recommendedName>
    <alternativeName>
        <fullName evidence="4">PCA reductase</fullName>
    </alternativeName>
</protein>
<dbReference type="Proteomes" id="UP001418637">
    <property type="component" value="Unassembled WGS sequence"/>
</dbReference>
<dbReference type="Gene3D" id="3.40.50.720">
    <property type="entry name" value="NAD(P)-binding Rossmann-like Domain"/>
    <property type="match status" value="1"/>
</dbReference>
<evidence type="ECO:0000256" key="5">
    <source>
        <dbReference type="NCBIfam" id="TIGR00112"/>
    </source>
</evidence>
<accession>A0ABV0BKM3</accession>
<dbReference type="InterPro" id="IPR029036">
    <property type="entry name" value="P5CR_dimer"/>
</dbReference>
<evidence type="ECO:0000313" key="8">
    <source>
        <dbReference type="EMBL" id="MEN3931247.1"/>
    </source>
</evidence>
<comment type="pathway">
    <text evidence="4">Amino-acid biosynthesis; L-proline biosynthesis; L-proline from L-glutamate 5-semialdehyde: step 1/1.</text>
</comment>
<keyword evidence="9" id="KW-1185">Reference proteome</keyword>
<dbReference type="Gene3D" id="1.10.3730.10">
    <property type="entry name" value="ProC C-terminal domain-like"/>
    <property type="match status" value="1"/>
</dbReference>
<evidence type="ECO:0000313" key="9">
    <source>
        <dbReference type="Proteomes" id="UP001418637"/>
    </source>
</evidence>
<comment type="caution">
    <text evidence="8">The sequence shown here is derived from an EMBL/GenBank/DDBJ whole genome shotgun (WGS) entry which is preliminary data.</text>
</comment>
<organism evidence="8 9">
    <name type="scientific">Hohaiivirga grylli</name>
    <dbReference type="NCBI Taxonomy" id="3133970"/>
    <lineage>
        <taxon>Bacteria</taxon>
        <taxon>Pseudomonadati</taxon>
        <taxon>Pseudomonadota</taxon>
        <taxon>Alphaproteobacteria</taxon>
        <taxon>Hyphomicrobiales</taxon>
        <taxon>Methylobacteriaceae</taxon>
        <taxon>Hohaiivirga</taxon>
    </lineage>
</organism>
<name>A0ABV0BKM3_9HYPH</name>
<feature type="domain" description="Pyrroline-5-carboxylate reductase catalytic N-terminal" evidence="6">
    <location>
        <begin position="14"/>
        <end position="104"/>
    </location>
</feature>
<gene>
    <name evidence="4 8" type="primary">proC</name>
    <name evidence="8" type="ORF">WJT86_09275</name>
</gene>
<keyword evidence="2 4" id="KW-0521">NADP</keyword>
<comment type="function">
    <text evidence="4">Catalyzes the reduction of 1-pyrroline-5-carboxylate (PCA) to L-proline.</text>
</comment>
<keyword evidence="4" id="KW-0028">Amino-acid biosynthesis</keyword>
<comment type="catalytic activity">
    <reaction evidence="4">
        <text>L-proline + NADP(+) = (S)-1-pyrroline-5-carboxylate + NADPH + 2 H(+)</text>
        <dbReference type="Rhea" id="RHEA:14109"/>
        <dbReference type="ChEBI" id="CHEBI:15378"/>
        <dbReference type="ChEBI" id="CHEBI:17388"/>
        <dbReference type="ChEBI" id="CHEBI:57783"/>
        <dbReference type="ChEBI" id="CHEBI:58349"/>
        <dbReference type="ChEBI" id="CHEBI:60039"/>
        <dbReference type="EC" id="1.5.1.2"/>
    </reaction>
</comment>
<dbReference type="NCBIfam" id="TIGR00112">
    <property type="entry name" value="proC"/>
    <property type="match status" value="1"/>
</dbReference>
<keyword evidence="3 4" id="KW-0560">Oxidoreductase</keyword>
<dbReference type="GO" id="GO:0004735">
    <property type="term" value="F:pyrroline-5-carboxylate reductase activity"/>
    <property type="evidence" value="ECO:0007669"/>
    <property type="project" value="UniProtKB-EC"/>
</dbReference>
<comment type="subcellular location">
    <subcellularLocation>
        <location evidence="4">Cytoplasm</location>
    </subcellularLocation>
</comment>
<evidence type="ECO:0000256" key="2">
    <source>
        <dbReference type="ARBA" id="ARBA00022857"/>
    </source>
</evidence>
<comment type="catalytic activity">
    <reaction evidence="4">
        <text>L-proline + NAD(+) = (S)-1-pyrroline-5-carboxylate + NADH + 2 H(+)</text>
        <dbReference type="Rhea" id="RHEA:14105"/>
        <dbReference type="ChEBI" id="CHEBI:15378"/>
        <dbReference type="ChEBI" id="CHEBI:17388"/>
        <dbReference type="ChEBI" id="CHEBI:57540"/>
        <dbReference type="ChEBI" id="CHEBI:57945"/>
        <dbReference type="ChEBI" id="CHEBI:60039"/>
        <dbReference type="EC" id="1.5.1.2"/>
    </reaction>
</comment>
<dbReference type="PANTHER" id="PTHR11645">
    <property type="entry name" value="PYRROLINE-5-CARBOXYLATE REDUCTASE"/>
    <property type="match status" value="1"/>
</dbReference>
<keyword evidence="4" id="KW-0963">Cytoplasm</keyword>
<sequence>MAPVASDFPSSLMLVGAGKMGGSLLEGWIKAGFPGDRVIVSDPYPSEEMAVYCVQHGITLNPASAPFEPEALVLAIKPQMLESSAAAINNFIGKSTVIISILAGKTISNLQSYLTNATAIVRTMPNLPASIGHGATGAYANERTSGRQKSQVDALLKTSGTTEWLSREEQIDAVTAISGSGPAYIFYLTECLAEAGIQLGLPRELSERLARATVTGSAALMSESSLAPSKLRENVTSPGGTTAAALNNLMAPDGLQPLMNKATASAKKRAGELAG</sequence>
<keyword evidence="4" id="KW-0641">Proline biosynthesis</keyword>
<dbReference type="RefSeq" id="WP_346337285.1">
    <property type="nucleotide sequence ID" value="NZ_JBBYXI010000003.1"/>
</dbReference>
<reference evidence="8 9" key="1">
    <citation type="submission" date="2024-04" db="EMBL/GenBank/DDBJ databases">
        <title>A novel species isolated from cricket.</title>
        <authorList>
            <person name="Wang H.-C."/>
        </authorList>
    </citation>
    <scope>NUCLEOTIDE SEQUENCE [LARGE SCALE GENOMIC DNA]</scope>
    <source>
        <strain evidence="8 9">WL0021</strain>
    </source>
</reference>
<evidence type="ECO:0000256" key="1">
    <source>
        <dbReference type="ARBA" id="ARBA00005525"/>
    </source>
</evidence>
<dbReference type="Pfam" id="PF03807">
    <property type="entry name" value="F420_oxidored"/>
    <property type="match status" value="1"/>
</dbReference>
<dbReference type="PIRSF" id="PIRSF000193">
    <property type="entry name" value="Pyrrol-5-carb_rd"/>
    <property type="match status" value="1"/>
</dbReference>
<evidence type="ECO:0000256" key="4">
    <source>
        <dbReference type="HAMAP-Rule" id="MF_01925"/>
    </source>
</evidence>
<comment type="similarity">
    <text evidence="1 4">Belongs to the pyrroline-5-carboxylate reductase family.</text>
</comment>
<dbReference type="SUPFAM" id="SSF48179">
    <property type="entry name" value="6-phosphogluconate dehydrogenase C-terminal domain-like"/>
    <property type="match status" value="1"/>
</dbReference>
<dbReference type="Pfam" id="PF14748">
    <property type="entry name" value="P5CR_dimer"/>
    <property type="match status" value="1"/>
</dbReference>
<dbReference type="InterPro" id="IPR028939">
    <property type="entry name" value="P5C_Rdtase_cat_N"/>
</dbReference>
<evidence type="ECO:0000259" key="6">
    <source>
        <dbReference type="Pfam" id="PF03807"/>
    </source>
</evidence>
<feature type="domain" description="Pyrroline-5-carboxylate reductase dimerisation" evidence="7">
    <location>
        <begin position="168"/>
        <end position="273"/>
    </location>
</feature>